<organism evidence="1 2">
    <name type="scientific">Goodfellowiella coeruleoviolacea</name>
    <dbReference type="NCBI Taxonomy" id="334858"/>
    <lineage>
        <taxon>Bacteria</taxon>
        <taxon>Bacillati</taxon>
        <taxon>Actinomycetota</taxon>
        <taxon>Actinomycetes</taxon>
        <taxon>Pseudonocardiales</taxon>
        <taxon>Pseudonocardiaceae</taxon>
        <taxon>Goodfellowiella</taxon>
    </lineage>
</organism>
<dbReference type="EMBL" id="JAMTCK010000001">
    <property type="protein sequence ID" value="MCP2163244.1"/>
    <property type="molecule type" value="Genomic_DNA"/>
</dbReference>
<evidence type="ECO:0000313" key="1">
    <source>
        <dbReference type="EMBL" id="MCP2163244.1"/>
    </source>
</evidence>
<keyword evidence="2" id="KW-1185">Reference proteome</keyword>
<accession>A0AAE3GA73</accession>
<comment type="caution">
    <text evidence="1">The sequence shown here is derived from an EMBL/GenBank/DDBJ whole genome shotgun (WGS) entry which is preliminary data.</text>
</comment>
<reference evidence="1" key="1">
    <citation type="submission" date="2022-06" db="EMBL/GenBank/DDBJ databases">
        <title>Genomic Encyclopedia of Archaeal and Bacterial Type Strains, Phase II (KMG-II): from individual species to whole genera.</title>
        <authorList>
            <person name="Goeker M."/>
        </authorList>
    </citation>
    <scope>NUCLEOTIDE SEQUENCE</scope>
    <source>
        <strain evidence="1">DSM 43935</strain>
    </source>
</reference>
<gene>
    <name evidence="1" type="ORF">LX83_000084</name>
</gene>
<dbReference type="Proteomes" id="UP001206128">
    <property type="component" value="Unassembled WGS sequence"/>
</dbReference>
<dbReference type="RefSeq" id="WP_253765715.1">
    <property type="nucleotide sequence ID" value="NZ_JAMTCK010000001.1"/>
</dbReference>
<evidence type="ECO:0000313" key="2">
    <source>
        <dbReference type="Proteomes" id="UP001206128"/>
    </source>
</evidence>
<dbReference type="AlphaFoldDB" id="A0AAE3GA73"/>
<sequence length="115" mass="12365">MTSDRHSRRGYRLEPDELSARIAELTALADETAELVSSASRLAERLPMLGTAPPALHLAEQLREAAGRSGLTGEVDAATAELDSFRQALTATLLAYQDGESDIRWTLRAAGEALT</sequence>
<name>A0AAE3GA73_9PSEU</name>
<protein>
    <submittedName>
        <fullName evidence="1">Uncharacterized protein</fullName>
    </submittedName>
</protein>
<proteinExistence type="predicted"/>